<organism evidence="1 2">
    <name type="scientific">Lishizhenia tianjinensis</name>
    <dbReference type="NCBI Taxonomy" id="477690"/>
    <lineage>
        <taxon>Bacteria</taxon>
        <taxon>Pseudomonadati</taxon>
        <taxon>Bacteroidota</taxon>
        <taxon>Flavobacteriia</taxon>
        <taxon>Flavobacteriales</taxon>
        <taxon>Crocinitomicaceae</taxon>
        <taxon>Lishizhenia</taxon>
    </lineage>
</organism>
<reference evidence="1 2" key="1">
    <citation type="submission" date="2016-10" db="EMBL/GenBank/DDBJ databases">
        <authorList>
            <person name="de Groot N.N."/>
        </authorList>
    </citation>
    <scope>NUCLEOTIDE SEQUENCE [LARGE SCALE GENOMIC DNA]</scope>
    <source>
        <strain evidence="1 2">CGMCC 1.7005</strain>
    </source>
</reference>
<dbReference type="Proteomes" id="UP000236454">
    <property type="component" value="Unassembled WGS sequence"/>
</dbReference>
<evidence type="ECO:0000313" key="2">
    <source>
        <dbReference type="Proteomes" id="UP000236454"/>
    </source>
</evidence>
<gene>
    <name evidence="1" type="ORF">SAMN05216474_0813</name>
</gene>
<evidence type="ECO:0000313" key="1">
    <source>
        <dbReference type="EMBL" id="SFT48334.1"/>
    </source>
</evidence>
<dbReference type="AlphaFoldDB" id="A0A1I6YDQ0"/>
<sequence length="103" mass="12070">MEDFFVLLKGLKDDYPSDLIGFYHSDQLLHKKLTKKIHHSTKPINPTILIGYIDFKGFEFKIYLKTIWNHQKNSSIFAPVKTNNKNNMCCLMCIEMYAKGKII</sequence>
<keyword evidence="2" id="KW-1185">Reference proteome</keyword>
<proteinExistence type="predicted"/>
<dbReference type="RefSeq" id="WP_090246604.1">
    <property type="nucleotide sequence ID" value="NZ_FPAS01000001.1"/>
</dbReference>
<protein>
    <submittedName>
        <fullName evidence="1">Uncharacterized protein</fullName>
    </submittedName>
</protein>
<dbReference type="EMBL" id="FPAS01000001">
    <property type="protein sequence ID" value="SFT48334.1"/>
    <property type="molecule type" value="Genomic_DNA"/>
</dbReference>
<name>A0A1I6YDQ0_9FLAO</name>
<accession>A0A1I6YDQ0</accession>